<keyword evidence="1" id="KW-0175">Coiled coil</keyword>
<evidence type="ECO:0000256" key="1">
    <source>
        <dbReference type="SAM" id="Coils"/>
    </source>
</evidence>
<comment type="caution">
    <text evidence="3">The sequence shown here is derived from an EMBL/GenBank/DDBJ whole genome shotgun (WGS) entry which is preliminary data.</text>
</comment>
<feature type="coiled-coil region" evidence="1">
    <location>
        <begin position="85"/>
        <end position="340"/>
    </location>
</feature>
<dbReference type="Proteomes" id="UP000752171">
    <property type="component" value="Unassembled WGS sequence"/>
</dbReference>
<feature type="region of interest" description="Disordered" evidence="2">
    <location>
        <begin position="1"/>
        <end position="22"/>
    </location>
</feature>
<evidence type="ECO:0000313" key="3">
    <source>
        <dbReference type="EMBL" id="KAG9275293.1"/>
    </source>
</evidence>
<feature type="region of interest" description="Disordered" evidence="2">
    <location>
        <begin position="53"/>
        <end position="74"/>
    </location>
</feature>
<evidence type="ECO:0000256" key="2">
    <source>
        <dbReference type="SAM" id="MobiDB-lite"/>
    </source>
</evidence>
<dbReference type="AlphaFoldDB" id="A0A8T2LTP5"/>
<organism evidence="3 4">
    <name type="scientific">Astyanax mexicanus</name>
    <name type="common">Blind cave fish</name>
    <name type="synonym">Astyanax fasciatus mexicanus</name>
    <dbReference type="NCBI Taxonomy" id="7994"/>
    <lineage>
        <taxon>Eukaryota</taxon>
        <taxon>Metazoa</taxon>
        <taxon>Chordata</taxon>
        <taxon>Craniata</taxon>
        <taxon>Vertebrata</taxon>
        <taxon>Euteleostomi</taxon>
        <taxon>Actinopterygii</taxon>
        <taxon>Neopterygii</taxon>
        <taxon>Teleostei</taxon>
        <taxon>Ostariophysi</taxon>
        <taxon>Characiformes</taxon>
        <taxon>Characoidei</taxon>
        <taxon>Acestrorhamphidae</taxon>
        <taxon>Acestrorhamphinae</taxon>
        <taxon>Astyanax</taxon>
    </lineage>
</organism>
<protein>
    <submittedName>
        <fullName evidence="3">Coiled-coil domain-containing protein 110-like</fullName>
    </submittedName>
</protein>
<reference evidence="3 4" key="1">
    <citation type="submission" date="2021-07" db="EMBL/GenBank/DDBJ databases">
        <authorList>
            <person name="Imarazene B."/>
            <person name="Zahm M."/>
            <person name="Klopp C."/>
            <person name="Cabau C."/>
            <person name="Beille S."/>
            <person name="Jouanno E."/>
            <person name="Castinel A."/>
            <person name="Lluch J."/>
            <person name="Gil L."/>
            <person name="Kuchtly C."/>
            <person name="Lopez Roques C."/>
            <person name="Donnadieu C."/>
            <person name="Parrinello H."/>
            <person name="Journot L."/>
            <person name="Du K."/>
            <person name="Schartl M."/>
            <person name="Retaux S."/>
            <person name="Guiguen Y."/>
        </authorList>
    </citation>
    <scope>NUCLEOTIDE SEQUENCE [LARGE SCALE GENOMIC DNA]</scope>
    <source>
        <strain evidence="3">Pach_M1</strain>
        <tissue evidence="3">Testis</tissue>
    </source>
</reference>
<proteinExistence type="predicted"/>
<sequence length="508" mass="59216">MWTPCVETKPNPDRNPSKIDLNPSKTFFHLPHNGSRCIHSNVKSAVVKVAQKPSSQATLTSKSKEKDRDRSYGSLPFKSKQLDFLEALKEKLKQKDLENQQIVQLLLIAQQELKDAKKMSKAKEVEARIIVQKLKCEELKNAELAKKLNNACEDMREKLCEAKDNNESFVKQLKALLEKYERLKKRANAIKQQLLEERAKKQSAQKSVKKVQQMAEELLSSQDFLEKQRDAAVKELSDCRRKLQTMEEEHKKHVSIVQRVKGEASAIRSEYLNLREELSKTQEENKKLKDEVQSKDLEKDKAVGDFQECKNVVKKLYAELDESKLQKESIYQELEAMKKEFNLIHNKHKVENLHLQEEKKACMKQFEGVRMEREALKEVVSKLKKDKQLLKEELERLQKEKARAETASHREGQRMREAVRLLERERTLLLDEMKDLRKDYFNLSDRITQRIGQLDQADAPMCITDISSIFHQNQASNVDNTVVSVASSVDMIQHIRRKLEEEENNLQK</sequence>
<feature type="compositionally biased region" description="Basic and acidic residues" evidence="2">
    <location>
        <begin position="62"/>
        <end position="71"/>
    </location>
</feature>
<accession>A0A8T2LTP5</accession>
<feature type="coiled-coil region" evidence="1">
    <location>
        <begin position="373"/>
        <end position="439"/>
    </location>
</feature>
<name>A0A8T2LTP5_ASTMX</name>
<evidence type="ECO:0000313" key="4">
    <source>
        <dbReference type="Proteomes" id="UP000752171"/>
    </source>
</evidence>
<gene>
    <name evidence="3" type="ORF">AMEX_G9792</name>
</gene>
<dbReference type="EMBL" id="JAICCE010000007">
    <property type="protein sequence ID" value="KAG9275293.1"/>
    <property type="molecule type" value="Genomic_DNA"/>
</dbReference>